<dbReference type="GO" id="GO:0004590">
    <property type="term" value="F:orotidine-5'-phosphate decarboxylase activity"/>
    <property type="evidence" value="ECO:0007669"/>
    <property type="project" value="InterPro"/>
</dbReference>
<dbReference type="SUPFAM" id="SSF51366">
    <property type="entry name" value="Ribulose-phoshate binding barrel"/>
    <property type="match status" value="1"/>
</dbReference>
<dbReference type="PANTHER" id="PTHR35039">
    <property type="entry name" value="3-KETO-L-GULONATE-6-PHOSPHATE DECARBOXYLASE SGBH-RELATED"/>
    <property type="match status" value="1"/>
</dbReference>
<keyword evidence="1" id="KW-0456">Lyase</keyword>
<dbReference type="Gene3D" id="3.20.20.70">
    <property type="entry name" value="Aldolase class I"/>
    <property type="match status" value="1"/>
</dbReference>
<proteinExistence type="predicted"/>
<dbReference type="SMART" id="SM00934">
    <property type="entry name" value="OMPdecase"/>
    <property type="match status" value="1"/>
</dbReference>
<dbReference type="OrthoDB" id="43475at2"/>
<evidence type="ECO:0000313" key="5">
    <source>
        <dbReference type="Proteomes" id="UP000240042"/>
    </source>
</evidence>
<dbReference type="PANTHER" id="PTHR35039:SF3">
    <property type="entry name" value="3-KETO-L-GULONATE-6-PHOSPHATE DECARBOXYLASE SGBH-RELATED"/>
    <property type="match status" value="1"/>
</dbReference>
<evidence type="ECO:0000313" key="4">
    <source>
        <dbReference type="EMBL" id="SFB76703.1"/>
    </source>
</evidence>
<evidence type="ECO:0000256" key="2">
    <source>
        <dbReference type="ARBA" id="ARBA00023277"/>
    </source>
</evidence>
<dbReference type="EMBL" id="FOKY01000003">
    <property type="protein sequence ID" value="SFB76703.1"/>
    <property type="molecule type" value="Genomic_DNA"/>
</dbReference>
<protein>
    <submittedName>
        <fullName evidence="4">3-dehydro-L-gulonate-6-phosphate decarboxylase</fullName>
    </submittedName>
</protein>
<keyword evidence="5" id="KW-1185">Reference proteome</keyword>
<dbReference type="NCBIfam" id="NF009832">
    <property type="entry name" value="PRK13306.1"/>
    <property type="match status" value="1"/>
</dbReference>
<name>A0A1I1DVU3_BREAD</name>
<feature type="domain" description="Orotidine 5'-phosphate decarboxylase" evidence="3">
    <location>
        <begin position="5"/>
        <end position="209"/>
    </location>
</feature>
<keyword evidence="2" id="KW-0119">Carbohydrate metabolism</keyword>
<dbReference type="STRING" id="34097.SAMN02745150_00687"/>
<dbReference type="Pfam" id="PF00215">
    <property type="entry name" value="OMPdecase"/>
    <property type="match status" value="1"/>
</dbReference>
<reference evidence="5" key="1">
    <citation type="submission" date="2016-10" db="EMBL/GenBank/DDBJ databases">
        <authorList>
            <person name="Varghese N."/>
            <person name="Submissions S."/>
        </authorList>
    </citation>
    <scope>NUCLEOTIDE SEQUENCE [LARGE SCALE GENOMIC DNA]</scope>
    <source>
        <strain evidence="5">ATCC 43811</strain>
    </source>
</reference>
<dbReference type="RefSeq" id="WP_092318653.1">
    <property type="nucleotide sequence ID" value="NZ_FOKY01000003.1"/>
</dbReference>
<gene>
    <name evidence="4" type="ORF">SAMN02745150_00687</name>
</gene>
<dbReference type="InterPro" id="IPR013785">
    <property type="entry name" value="Aldolase_TIM"/>
</dbReference>
<dbReference type="InterPro" id="IPR041710">
    <property type="entry name" value="HPS/KGPDC"/>
</dbReference>
<dbReference type="InterPro" id="IPR001754">
    <property type="entry name" value="OMPdeCOase_dom"/>
</dbReference>
<accession>A0A1I1DVU3</accession>
<dbReference type="GO" id="GO:0006207">
    <property type="term" value="P:'de novo' pyrimidine nucleobase biosynthetic process"/>
    <property type="evidence" value="ECO:0007669"/>
    <property type="project" value="InterPro"/>
</dbReference>
<organism evidence="4 5">
    <name type="scientific">Brevinema andersonii</name>
    <dbReference type="NCBI Taxonomy" id="34097"/>
    <lineage>
        <taxon>Bacteria</taxon>
        <taxon>Pseudomonadati</taxon>
        <taxon>Spirochaetota</taxon>
        <taxon>Spirochaetia</taxon>
        <taxon>Brevinematales</taxon>
        <taxon>Brevinemataceae</taxon>
        <taxon>Brevinema</taxon>
    </lineage>
</organism>
<sequence length="218" mass="23837">MSIPLLQLALDNTSLEDALTSTRILATELDIIEAGTVLMTTAGTQALKALRALYPDHIIVSDIKVADAGALLSKVMIGESGANWMTVICAAPLATFETALKEAKKYPKGDIQAELFGNWTFEEAAEWRKIGIKQAIYHRGRDAQAAGQTWGEDDIKKVSQLADMGFEMSITGGLEITDLKLFKGIPIKAFIAGRTLRDAPDPIKAAQSFKEEMHKWWS</sequence>
<dbReference type="NCBIfam" id="NF009831">
    <property type="entry name" value="PRK13305.1"/>
    <property type="match status" value="1"/>
</dbReference>
<evidence type="ECO:0000259" key="3">
    <source>
        <dbReference type="SMART" id="SM00934"/>
    </source>
</evidence>
<dbReference type="FunFam" id="3.20.20.70:FF:000022">
    <property type="entry name" value="3-keto-L-gulonate-6-phosphate decarboxylase UlaD"/>
    <property type="match status" value="1"/>
</dbReference>
<dbReference type="GO" id="GO:0019854">
    <property type="term" value="P:L-ascorbic acid catabolic process"/>
    <property type="evidence" value="ECO:0007669"/>
    <property type="project" value="TreeGrafter"/>
</dbReference>
<dbReference type="AlphaFoldDB" id="A0A1I1DVU3"/>
<evidence type="ECO:0000256" key="1">
    <source>
        <dbReference type="ARBA" id="ARBA00023239"/>
    </source>
</evidence>
<dbReference type="GO" id="GO:0033982">
    <property type="term" value="F:3-dehydro-L-gulonate-6-phosphate decarboxylase activity"/>
    <property type="evidence" value="ECO:0007669"/>
    <property type="project" value="TreeGrafter"/>
</dbReference>
<dbReference type="CDD" id="cd04726">
    <property type="entry name" value="KGPDC_HPS"/>
    <property type="match status" value="1"/>
</dbReference>
<dbReference type="Proteomes" id="UP000240042">
    <property type="component" value="Unassembled WGS sequence"/>
</dbReference>
<dbReference type="InterPro" id="IPR011060">
    <property type="entry name" value="RibuloseP-bd_barrel"/>
</dbReference>